<evidence type="ECO:0000313" key="1">
    <source>
        <dbReference type="EMBL" id="KAF8711804.1"/>
    </source>
</evidence>
<comment type="caution">
    <text evidence="1">The sequence shown here is derived from an EMBL/GenBank/DDBJ whole genome shotgun (WGS) entry which is preliminary data.</text>
</comment>
<reference evidence="1" key="1">
    <citation type="submission" date="2020-09" db="EMBL/GenBank/DDBJ databases">
        <title>Comparative genome analyses of four rice-infecting Rhizoctonia solani isolates reveal extensive enrichment of homogalacturonan modification genes.</title>
        <authorList>
            <person name="Lee D.-Y."/>
            <person name="Jeon J."/>
            <person name="Kim K.-T."/>
            <person name="Cheong K."/>
            <person name="Song H."/>
            <person name="Choi G."/>
            <person name="Ko J."/>
            <person name="Opiyo S.O."/>
            <person name="Zuo S."/>
            <person name="Madhav S."/>
            <person name="Lee Y.-H."/>
            <person name="Wang G.-L."/>
        </authorList>
    </citation>
    <scope>NUCLEOTIDE SEQUENCE</scope>
    <source>
        <strain evidence="1">AG1-IA WGL</strain>
    </source>
</reference>
<dbReference type="Proteomes" id="UP000602905">
    <property type="component" value="Unassembled WGS sequence"/>
</dbReference>
<feature type="non-terminal residue" evidence="1">
    <location>
        <position position="149"/>
    </location>
</feature>
<proteinExistence type="predicted"/>
<dbReference type="AlphaFoldDB" id="A0A8H7HYP5"/>
<gene>
    <name evidence="1" type="ORF">RHS03_01446</name>
</gene>
<sequence>MRPPRAAIEVLRPAVAMNTAGCGEVELRVQRHTNDQAQLDIPENNILVRFGPGSSYRPPVEVVHLEDAIRLARSHTTVPSESTYSNRASHPSHPSWKFLVEQIGQEIDGLITRGAHNLPPIGLVWMYDLVLSSLVLFPSLSKNRGVGTN</sequence>
<evidence type="ECO:0000313" key="2">
    <source>
        <dbReference type="Proteomes" id="UP000602905"/>
    </source>
</evidence>
<protein>
    <submittedName>
        <fullName evidence="1">Uncharacterized protein</fullName>
    </submittedName>
</protein>
<accession>A0A8H7HYP5</accession>
<organism evidence="1 2">
    <name type="scientific">Rhizoctonia solani</name>
    <dbReference type="NCBI Taxonomy" id="456999"/>
    <lineage>
        <taxon>Eukaryota</taxon>
        <taxon>Fungi</taxon>
        <taxon>Dikarya</taxon>
        <taxon>Basidiomycota</taxon>
        <taxon>Agaricomycotina</taxon>
        <taxon>Agaricomycetes</taxon>
        <taxon>Cantharellales</taxon>
        <taxon>Ceratobasidiaceae</taxon>
        <taxon>Rhizoctonia</taxon>
    </lineage>
</organism>
<dbReference type="EMBL" id="JACYCD010000045">
    <property type="protein sequence ID" value="KAF8711804.1"/>
    <property type="molecule type" value="Genomic_DNA"/>
</dbReference>
<name>A0A8H7HYP5_9AGAM</name>